<dbReference type="RefSeq" id="WP_168872534.1">
    <property type="nucleotide sequence ID" value="NZ_JABAIA010000002.1"/>
</dbReference>
<keyword evidence="4" id="KW-0479">Metal-binding</keyword>
<dbReference type="InterPro" id="IPR014001">
    <property type="entry name" value="Helicase_ATP-bd"/>
</dbReference>
<evidence type="ECO:0000256" key="1">
    <source>
        <dbReference type="ARBA" id="ARBA00006847"/>
    </source>
</evidence>
<feature type="domain" description="HD Cas3-type" evidence="12">
    <location>
        <begin position="12"/>
        <end position="206"/>
    </location>
</feature>
<keyword evidence="3" id="KW-0540">Nuclease</keyword>
<dbReference type="InterPro" id="IPR027417">
    <property type="entry name" value="P-loop_NTPase"/>
</dbReference>
<dbReference type="GO" id="GO:0004518">
    <property type="term" value="F:nuclease activity"/>
    <property type="evidence" value="ECO:0007669"/>
    <property type="project" value="UniProtKB-KW"/>
</dbReference>
<evidence type="ECO:0000313" key="13">
    <source>
        <dbReference type="EMBL" id="NLR66617.1"/>
    </source>
</evidence>
<feature type="domain" description="Helicase ATP-binding" evidence="11">
    <location>
        <begin position="242"/>
        <end position="438"/>
    </location>
</feature>
<dbReference type="Pfam" id="PF00270">
    <property type="entry name" value="DEAD"/>
    <property type="match status" value="1"/>
</dbReference>
<dbReference type="Gene3D" id="3.40.50.300">
    <property type="entry name" value="P-loop containing nucleotide triphosphate hydrolases"/>
    <property type="match status" value="2"/>
</dbReference>
<dbReference type="InterPro" id="IPR050079">
    <property type="entry name" value="DEAD_box_RNA_helicase"/>
</dbReference>
<dbReference type="Pfam" id="PF22590">
    <property type="entry name" value="Cas3-like_C_2"/>
    <property type="match status" value="1"/>
</dbReference>
<protein>
    <submittedName>
        <fullName evidence="13">CRISPR-associated helicase Cas3</fullName>
    </submittedName>
</protein>
<keyword evidence="7" id="KW-0347">Helicase</keyword>
<evidence type="ECO:0000256" key="7">
    <source>
        <dbReference type="ARBA" id="ARBA00022806"/>
    </source>
</evidence>
<proteinExistence type="inferred from homology"/>
<evidence type="ECO:0000259" key="11">
    <source>
        <dbReference type="PROSITE" id="PS51192"/>
    </source>
</evidence>
<name>A0A847S171_9BACT</name>
<dbReference type="InterPro" id="IPR054712">
    <property type="entry name" value="Cas3-like_dom"/>
</dbReference>
<evidence type="ECO:0000259" key="12">
    <source>
        <dbReference type="PROSITE" id="PS51643"/>
    </source>
</evidence>
<keyword evidence="8" id="KW-0067">ATP-binding</keyword>
<evidence type="ECO:0000256" key="2">
    <source>
        <dbReference type="ARBA" id="ARBA00009046"/>
    </source>
</evidence>
<dbReference type="PANTHER" id="PTHR47959:SF16">
    <property type="entry name" value="CRISPR-ASSOCIATED NUCLEASE_HELICASE CAS3-RELATED"/>
    <property type="match status" value="1"/>
</dbReference>
<dbReference type="SMART" id="SM00487">
    <property type="entry name" value="DEXDc"/>
    <property type="match status" value="1"/>
</dbReference>
<dbReference type="NCBIfam" id="TIGR01596">
    <property type="entry name" value="cas3_HD"/>
    <property type="match status" value="1"/>
</dbReference>
<keyword evidence="5" id="KW-0547">Nucleotide-binding</keyword>
<dbReference type="GO" id="GO:0051607">
    <property type="term" value="P:defense response to virus"/>
    <property type="evidence" value="ECO:0007669"/>
    <property type="project" value="UniProtKB-KW"/>
</dbReference>
<comment type="similarity">
    <text evidence="1">In the N-terminal section; belongs to the CRISPR-associated nuclease Cas3-HD family.</text>
</comment>
<dbReference type="GO" id="GO:0005829">
    <property type="term" value="C:cytosol"/>
    <property type="evidence" value="ECO:0007669"/>
    <property type="project" value="TreeGrafter"/>
</dbReference>
<accession>A0A847S171</accession>
<comment type="caution">
    <text evidence="13">The sequence shown here is derived from an EMBL/GenBank/DDBJ whole genome shotgun (WGS) entry which is preliminary data.</text>
</comment>
<evidence type="ECO:0000256" key="4">
    <source>
        <dbReference type="ARBA" id="ARBA00022723"/>
    </source>
</evidence>
<keyword evidence="6" id="KW-0378">Hydrolase</keyword>
<evidence type="ECO:0000256" key="10">
    <source>
        <dbReference type="ARBA" id="ARBA00038437"/>
    </source>
</evidence>
<dbReference type="Gene3D" id="1.10.3210.30">
    <property type="match status" value="1"/>
</dbReference>
<organism evidence="13 14">
    <name type="scientific">Chitinophaga varians</name>
    <dbReference type="NCBI Taxonomy" id="2202339"/>
    <lineage>
        <taxon>Bacteria</taxon>
        <taxon>Pseudomonadati</taxon>
        <taxon>Bacteroidota</taxon>
        <taxon>Chitinophagia</taxon>
        <taxon>Chitinophagales</taxon>
        <taxon>Chitinophagaceae</taxon>
        <taxon>Chitinophaga</taxon>
    </lineage>
</organism>
<evidence type="ECO:0000256" key="8">
    <source>
        <dbReference type="ARBA" id="ARBA00022840"/>
    </source>
</evidence>
<dbReference type="PROSITE" id="PS51643">
    <property type="entry name" value="HD_CAS3"/>
    <property type="match status" value="1"/>
</dbReference>
<dbReference type="GO" id="GO:0003676">
    <property type="term" value="F:nucleic acid binding"/>
    <property type="evidence" value="ECO:0007669"/>
    <property type="project" value="InterPro"/>
</dbReference>
<comment type="similarity">
    <text evidence="2">In the central section; belongs to the CRISPR-associated helicase Cas3 family.</text>
</comment>
<dbReference type="SMART" id="SM00490">
    <property type="entry name" value="HELICc"/>
    <property type="match status" value="1"/>
</dbReference>
<dbReference type="SUPFAM" id="SSF109604">
    <property type="entry name" value="HD-domain/PDEase-like"/>
    <property type="match status" value="1"/>
</dbReference>
<dbReference type="NCBIfam" id="TIGR01587">
    <property type="entry name" value="cas3_core"/>
    <property type="match status" value="1"/>
</dbReference>
<dbReference type="InterPro" id="IPR011545">
    <property type="entry name" value="DEAD/DEAH_box_helicase_dom"/>
</dbReference>
<dbReference type="AlphaFoldDB" id="A0A847S171"/>
<reference evidence="13 14" key="1">
    <citation type="submission" date="2020-04" db="EMBL/GenBank/DDBJ databases">
        <authorList>
            <person name="Yin C."/>
        </authorList>
    </citation>
    <scope>NUCLEOTIDE SEQUENCE [LARGE SCALE GENOMIC DNA]</scope>
    <source>
        <strain evidence="13 14">Ae27</strain>
    </source>
</reference>
<dbReference type="CDD" id="cd09641">
    <property type="entry name" value="Cas3''_I"/>
    <property type="match status" value="1"/>
</dbReference>
<gene>
    <name evidence="13" type="primary">cas3</name>
    <name evidence="13" type="ORF">HGH92_20065</name>
</gene>
<dbReference type="GO" id="GO:0016787">
    <property type="term" value="F:hydrolase activity"/>
    <property type="evidence" value="ECO:0007669"/>
    <property type="project" value="UniProtKB-KW"/>
</dbReference>
<evidence type="ECO:0000256" key="5">
    <source>
        <dbReference type="ARBA" id="ARBA00022741"/>
    </source>
</evidence>
<dbReference type="PROSITE" id="PS51192">
    <property type="entry name" value="HELICASE_ATP_BIND_1"/>
    <property type="match status" value="1"/>
</dbReference>
<dbReference type="InterPro" id="IPR001650">
    <property type="entry name" value="Helicase_C-like"/>
</dbReference>
<dbReference type="InterPro" id="IPR006474">
    <property type="entry name" value="Helicase_Cas3_CRISPR-ass_core"/>
</dbReference>
<dbReference type="GO" id="GO:0005524">
    <property type="term" value="F:ATP binding"/>
    <property type="evidence" value="ECO:0007669"/>
    <property type="project" value="UniProtKB-KW"/>
</dbReference>
<dbReference type="PANTHER" id="PTHR47959">
    <property type="entry name" value="ATP-DEPENDENT RNA HELICASE RHLE-RELATED"/>
    <property type="match status" value="1"/>
</dbReference>
<evidence type="ECO:0000256" key="6">
    <source>
        <dbReference type="ARBA" id="ARBA00022801"/>
    </source>
</evidence>
<keyword evidence="14" id="KW-1185">Reference proteome</keyword>
<evidence type="ECO:0000313" key="14">
    <source>
        <dbReference type="Proteomes" id="UP000570474"/>
    </source>
</evidence>
<keyword evidence="9" id="KW-0051">Antiviral defense</keyword>
<evidence type="ECO:0000256" key="3">
    <source>
        <dbReference type="ARBA" id="ARBA00022722"/>
    </source>
</evidence>
<dbReference type="SUPFAM" id="SSF52540">
    <property type="entry name" value="P-loop containing nucleoside triphosphate hydrolases"/>
    <property type="match status" value="1"/>
</dbReference>
<dbReference type="InterPro" id="IPR038257">
    <property type="entry name" value="CRISPR-assoc_Cas3_HD_sf"/>
</dbReference>
<dbReference type="InterPro" id="IPR006483">
    <property type="entry name" value="CRISPR-assoc_Cas3_HD"/>
</dbReference>
<comment type="similarity">
    <text evidence="10">Belongs to the DEAD box helicase family.</text>
</comment>
<dbReference type="EMBL" id="JABAIA010000002">
    <property type="protein sequence ID" value="NLR66617.1"/>
    <property type="molecule type" value="Genomic_DNA"/>
</dbReference>
<dbReference type="GO" id="GO:0046872">
    <property type="term" value="F:metal ion binding"/>
    <property type="evidence" value="ECO:0007669"/>
    <property type="project" value="UniProtKB-KW"/>
</dbReference>
<evidence type="ECO:0000256" key="9">
    <source>
        <dbReference type="ARBA" id="ARBA00023118"/>
    </source>
</evidence>
<sequence length="765" mass="88806">MSKQYFDQFWAKGDGVTTLEMHTRHVITAAINLLKSLPLNESEREYWERKMVRCAVLHDLGKIHKEFVEKLKGHKEGGIRHELVSLLLCINYLQLDNDELFAIATHHKGIVDTHGLKGSFLLNQIIEYIEQWYNSDSSIFQSRHILDWLQIFGLSMPIVEQEPVKKLPKEMIMLLNVGYQAKALPDPEHRRQLSMTRALLMASDHLGSARKENDIPQYKQLELRDFQPGKDGEYLPFRPFQDRLRGIKTDVILHAPTGSGKTEAALNWIFANQTKNSRVFYLLPYTASINAMVSRLQMHYNENVVTALHSKTIDFFYEQISGEYNNLEKDYRKIELEARDRKSLSRELFYPIKVATLHQILKTSLKGRGWELALFDYKNALFVIDEFHTYDALLTGMLLATIKLFKRMFNAKFFFLSATIPDFMLNLIIDEIYAGDQSMLVRPDRTKEQDRDVLDKKRHRLYCKSTATIEDEIGLVKKYLDAGRSVLIVVNNVKTAQKLYREIDIGCTVQLLHSGLNRRDRTAIEKLIVGKDISLRPQLLIATQAVEVSLDIDYDVAFIENAPIDALIQRFGRVNRAGKKMIPPIDGKLGFNTTSVPVYLFENSIGVTPFYDVKVLKDTWSELSRFNHCELGEDELIGVCNNVYRDGYNEEQQKDFKNGLHHSVINQFEEEWIAGHWRDWVEDILKNNNQKIEVLCFNLIEEYQEKVSQRRFLEANQLLVQVYAYEAKISRNKMMGDVLIAVNLEYNPMIGYIEKKITVDDQIWD</sequence>
<dbReference type="GO" id="GO:0003724">
    <property type="term" value="F:RNA helicase activity"/>
    <property type="evidence" value="ECO:0007669"/>
    <property type="project" value="TreeGrafter"/>
</dbReference>
<dbReference type="Proteomes" id="UP000570474">
    <property type="component" value="Unassembled WGS sequence"/>
</dbReference>